<proteinExistence type="predicted"/>
<name>A0ABV0RCD7_9TELE</name>
<comment type="caution">
    <text evidence="2">The sequence shown here is derived from an EMBL/GenBank/DDBJ whole genome shotgun (WGS) entry which is preliminary data.</text>
</comment>
<evidence type="ECO:0000313" key="2">
    <source>
        <dbReference type="EMBL" id="MEQ2205804.1"/>
    </source>
</evidence>
<keyword evidence="3" id="KW-1185">Reference proteome</keyword>
<evidence type="ECO:0000313" key="3">
    <source>
        <dbReference type="Proteomes" id="UP001434883"/>
    </source>
</evidence>
<protein>
    <submittedName>
        <fullName evidence="2">Uncharacterized protein</fullName>
    </submittedName>
</protein>
<sequence length="115" mass="12784">MKVLSARDIRKKLLCSASISVLESAAHTGENGEEENNGSGEGSQLVPTESRSQFKDGKLKLNGRCPALSRLQTPFFFSTLPPLKTQQASKLREVTLKQKRSNRKQASFPVMFKYP</sequence>
<dbReference type="EMBL" id="JAHRIN010042312">
    <property type="protein sequence ID" value="MEQ2205804.1"/>
    <property type="molecule type" value="Genomic_DNA"/>
</dbReference>
<organism evidence="2 3">
    <name type="scientific">Xenoophorus captivus</name>
    <dbReference type="NCBI Taxonomy" id="1517983"/>
    <lineage>
        <taxon>Eukaryota</taxon>
        <taxon>Metazoa</taxon>
        <taxon>Chordata</taxon>
        <taxon>Craniata</taxon>
        <taxon>Vertebrata</taxon>
        <taxon>Euteleostomi</taxon>
        <taxon>Actinopterygii</taxon>
        <taxon>Neopterygii</taxon>
        <taxon>Teleostei</taxon>
        <taxon>Neoteleostei</taxon>
        <taxon>Acanthomorphata</taxon>
        <taxon>Ovalentaria</taxon>
        <taxon>Atherinomorphae</taxon>
        <taxon>Cyprinodontiformes</taxon>
        <taxon>Goodeidae</taxon>
        <taxon>Xenoophorus</taxon>
    </lineage>
</organism>
<dbReference type="Proteomes" id="UP001434883">
    <property type="component" value="Unassembled WGS sequence"/>
</dbReference>
<feature type="region of interest" description="Disordered" evidence="1">
    <location>
        <begin position="26"/>
        <end position="56"/>
    </location>
</feature>
<gene>
    <name evidence="2" type="ORF">XENOCAPTIV_014627</name>
</gene>
<reference evidence="2 3" key="1">
    <citation type="submission" date="2021-06" db="EMBL/GenBank/DDBJ databases">
        <authorList>
            <person name="Palmer J.M."/>
        </authorList>
    </citation>
    <scope>NUCLEOTIDE SEQUENCE [LARGE SCALE GENOMIC DNA]</scope>
    <source>
        <strain evidence="2 3">XC_2019</strain>
        <tissue evidence="2">Muscle</tissue>
    </source>
</reference>
<accession>A0ABV0RCD7</accession>
<evidence type="ECO:0000256" key="1">
    <source>
        <dbReference type="SAM" id="MobiDB-lite"/>
    </source>
</evidence>